<evidence type="ECO:0000256" key="1">
    <source>
        <dbReference type="ARBA" id="ARBA00009375"/>
    </source>
</evidence>
<dbReference type="EC" id="5.4.99.12" evidence="4"/>
<feature type="binding site" evidence="4 6">
    <location>
        <position position="111"/>
    </location>
    <ligand>
        <name>substrate</name>
    </ligand>
</feature>
<dbReference type="Gene3D" id="3.30.70.660">
    <property type="entry name" value="Pseudouridine synthase I, catalytic domain, C-terminal subdomain"/>
    <property type="match status" value="1"/>
</dbReference>
<feature type="domain" description="Pseudouridine synthase I TruA alpha/beta" evidence="8">
    <location>
        <begin position="9"/>
        <end position="94"/>
    </location>
</feature>
<comment type="caution">
    <text evidence="4">Lacks conserved residue(s) required for the propagation of feature annotation.</text>
</comment>
<dbReference type="PANTHER" id="PTHR11142">
    <property type="entry name" value="PSEUDOURIDYLATE SYNTHASE"/>
    <property type="match status" value="1"/>
</dbReference>
<dbReference type="Gene3D" id="3.30.70.580">
    <property type="entry name" value="Pseudouridine synthase I, catalytic domain, N-terminal subdomain"/>
    <property type="match status" value="1"/>
</dbReference>
<feature type="domain" description="Pseudouridine synthase I TruA alpha/beta" evidence="8">
    <location>
        <begin position="128"/>
        <end position="231"/>
    </location>
</feature>
<keyword evidence="10" id="KW-1185">Reference proteome</keyword>
<dbReference type="InterPro" id="IPR020103">
    <property type="entry name" value="PsdUridine_synth_cat_dom_sf"/>
</dbReference>
<dbReference type="GO" id="GO:0003723">
    <property type="term" value="F:RNA binding"/>
    <property type="evidence" value="ECO:0007669"/>
    <property type="project" value="InterPro"/>
</dbReference>
<accession>A0A484F8F0</accession>
<dbReference type="InterPro" id="IPR020097">
    <property type="entry name" value="PsdUridine_synth_TruA_a/b_dom"/>
</dbReference>
<evidence type="ECO:0000256" key="7">
    <source>
        <dbReference type="RuleBase" id="RU003792"/>
    </source>
</evidence>
<evidence type="ECO:0000256" key="5">
    <source>
        <dbReference type="PIRSR" id="PIRSR001430-1"/>
    </source>
</evidence>
<protein>
    <recommendedName>
        <fullName evidence="4">tRNA pseudouridine synthase A</fullName>
        <ecNumber evidence="4">5.4.99.12</ecNumber>
    </recommendedName>
    <alternativeName>
        <fullName evidence="4">tRNA pseudouridine(38-40) synthase</fullName>
    </alternativeName>
    <alternativeName>
        <fullName evidence="4">tRNA pseudouridylate synthase I</fullName>
    </alternativeName>
    <alternativeName>
        <fullName evidence="4">tRNA-uridine isomerase I</fullName>
    </alternativeName>
</protein>
<dbReference type="PIRSF" id="PIRSF001430">
    <property type="entry name" value="tRNA_psdUrid_synth"/>
    <property type="match status" value="1"/>
</dbReference>
<dbReference type="OrthoDB" id="25720at2157"/>
<comment type="similarity">
    <text evidence="1 4 7">Belongs to the tRNA pseudouridine synthase TruA family.</text>
</comment>
<dbReference type="SUPFAM" id="SSF55120">
    <property type="entry name" value="Pseudouridine synthase"/>
    <property type="match status" value="1"/>
</dbReference>
<dbReference type="InterPro" id="IPR001406">
    <property type="entry name" value="PsdUridine_synth_TruA"/>
</dbReference>
<keyword evidence="3 4" id="KW-0413">Isomerase</keyword>
<proteinExistence type="inferred from homology"/>
<organism evidence="9 10">
    <name type="scientific">Methanimicrococcus blatticola</name>
    <dbReference type="NCBI Taxonomy" id="91560"/>
    <lineage>
        <taxon>Archaea</taxon>
        <taxon>Methanobacteriati</taxon>
        <taxon>Methanobacteriota</taxon>
        <taxon>Stenosarchaea group</taxon>
        <taxon>Methanomicrobia</taxon>
        <taxon>Methanosarcinales</taxon>
        <taxon>Methanosarcinaceae</taxon>
        <taxon>Methanimicrococcus</taxon>
    </lineage>
</organism>
<dbReference type="Pfam" id="PF01416">
    <property type="entry name" value="PseudoU_synth_1"/>
    <property type="match status" value="2"/>
</dbReference>
<name>A0A484F8F0_9EURY</name>
<comment type="caution">
    <text evidence="9">The sequence shown here is derived from an EMBL/GenBank/DDBJ whole genome shotgun (WGS) entry which is preliminary data.</text>
</comment>
<comment type="function">
    <text evidence="4">Formation of pseudouridine at positions 38, 39 and 40 in the anticodon stem and loop of transfer RNAs.</text>
</comment>
<dbReference type="InterPro" id="IPR020094">
    <property type="entry name" value="TruA/RsuA/RluB/E/F_N"/>
</dbReference>
<evidence type="ECO:0000313" key="9">
    <source>
        <dbReference type="EMBL" id="TDQ70314.1"/>
    </source>
</evidence>
<dbReference type="PANTHER" id="PTHR11142:SF0">
    <property type="entry name" value="TRNA PSEUDOURIDINE SYNTHASE-LIKE 1"/>
    <property type="match status" value="1"/>
</dbReference>
<dbReference type="NCBIfam" id="TIGR00071">
    <property type="entry name" value="hisT_truA"/>
    <property type="match status" value="1"/>
</dbReference>
<dbReference type="GO" id="GO:0160147">
    <property type="term" value="F:tRNA pseudouridine(38-40) synthase activity"/>
    <property type="evidence" value="ECO:0007669"/>
    <property type="project" value="UniProtKB-EC"/>
</dbReference>
<keyword evidence="2 4" id="KW-0819">tRNA processing</keyword>
<dbReference type="RefSeq" id="WP_133517115.1">
    <property type="nucleotide sequence ID" value="NZ_JAHDUW010000006.1"/>
</dbReference>
<sequence>MKVALKIGYEGTHFSGSQIQPDQRTVEGELLKVLQETEVITDIDAANLSSSGRTDAGVHSISQVVTFFTDNPRMAIPRILNSKLPRDVWAWAYAEVPDDFDPRRHAIHRKYRYILSADEYDISKMRDAAKLFIGEHNFSNFTKKDKKNPRSTVRQVEKLDIRSQGSVIKIDIVANAYLWNMIRKIVSALTLVGNGTRDIDWISKMLDPENYEEGIEPAPAYGLIFLDVQYNPEPEWVVDCYAVKHTNDFFTREANRFRIISTILEQFVMQPEKEMDLD</sequence>
<dbReference type="Proteomes" id="UP000294855">
    <property type="component" value="Unassembled WGS sequence"/>
</dbReference>
<evidence type="ECO:0000313" key="10">
    <source>
        <dbReference type="Proteomes" id="UP000294855"/>
    </source>
</evidence>
<evidence type="ECO:0000256" key="2">
    <source>
        <dbReference type="ARBA" id="ARBA00022694"/>
    </source>
</evidence>
<dbReference type="GO" id="GO:0031119">
    <property type="term" value="P:tRNA pseudouridine synthesis"/>
    <property type="evidence" value="ECO:0007669"/>
    <property type="project" value="UniProtKB-UniRule"/>
</dbReference>
<feature type="active site" description="Nucleophile" evidence="4 5">
    <location>
        <position position="55"/>
    </location>
</feature>
<dbReference type="AlphaFoldDB" id="A0A484F8F0"/>
<reference evidence="9 10" key="1">
    <citation type="submission" date="2019-03" db="EMBL/GenBank/DDBJ databases">
        <title>Genomic Encyclopedia of Type Strains, Phase IV (KMG-IV): sequencing the most valuable type-strain genomes for metagenomic binning, comparative biology and taxonomic classification.</title>
        <authorList>
            <person name="Goeker M."/>
        </authorList>
    </citation>
    <scope>NUCLEOTIDE SEQUENCE [LARGE SCALE GENOMIC DNA]</scope>
    <source>
        <strain evidence="9 10">DSM 13328</strain>
    </source>
</reference>
<dbReference type="HAMAP" id="MF_00171">
    <property type="entry name" value="TruA"/>
    <property type="match status" value="1"/>
</dbReference>
<dbReference type="EMBL" id="SNYS01000006">
    <property type="protein sequence ID" value="TDQ70314.1"/>
    <property type="molecule type" value="Genomic_DNA"/>
</dbReference>
<dbReference type="InterPro" id="IPR020095">
    <property type="entry name" value="PsdUridine_synth_TruA_C"/>
</dbReference>
<evidence type="ECO:0000256" key="4">
    <source>
        <dbReference type="HAMAP-Rule" id="MF_00171"/>
    </source>
</evidence>
<comment type="catalytic activity">
    <reaction evidence="4 7">
        <text>uridine(38/39/40) in tRNA = pseudouridine(38/39/40) in tRNA</text>
        <dbReference type="Rhea" id="RHEA:22376"/>
        <dbReference type="Rhea" id="RHEA-COMP:10085"/>
        <dbReference type="Rhea" id="RHEA-COMP:10087"/>
        <dbReference type="ChEBI" id="CHEBI:65314"/>
        <dbReference type="ChEBI" id="CHEBI:65315"/>
        <dbReference type="EC" id="5.4.99.12"/>
    </reaction>
</comment>
<evidence type="ECO:0000256" key="6">
    <source>
        <dbReference type="PIRSR" id="PIRSR001430-2"/>
    </source>
</evidence>
<evidence type="ECO:0000259" key="8">
    <source>
        <dbReference type="Pfam" id="PF01416"/>
    </source>
</evidence>
<evidence type="ECO:0000256" key="3">
    <source>
        <dbReference type="ARBA" id="ARBA00023235"/>
    </source>
</evidence>
<gene>
    <name evidence="4" type="primary">truA</name>
    <name evidence="9" type="ORF">C7391_0658</name>
</gene>